<dbReference type="Gene3D" id="1.10.10.1320">
    <property type="entry name" value="Anti-sigma factor, zinc-finger domain"/>
    <property type="match status" value="1"/>
</dbReference>
<keyword evidence="3" id="KW-0472">Membrane</keyword>
<accession>A0A9Q9P8B8</accession>
<dbReference type="Pfam" id="PF13490">
    <property type="entry name" value="zf-HC2"/>
    <property type="match status" value="1"/>
</dbReference>
<evidence type="ECO:0000256" key="2">
    <source>
        <dbReference type="ARBA" id="ARBA00023163"/>
    </source>
</evidence>
<evidence type="ECO:0000256" key="3">
    <source>
        <dbReference type="SAM" id="Phobius"/>
    </source>
</evidence>
<dbReference type="KEGG" id="cpoi:OE229_03410"/>
<proteinExistence type="predicted"/>
<organism evidence="5 6">
    <name type="scientific">Curtobacterium poinsettiae</name>
    <dbReference type="NCBI Taxonomy" id="159612"/>
    <lineage>
        <taxon>Bacteria</taxon>
        <taxon>Bacillati</taxon>
        <taxon>Actinomycetota</taxon>
        <taxon>Actinomycetes</taxon>
        <taxon>Micrococcales</taxon>
        <taxon>Microbacteriaceae</taxon>
        <taxon>Curtobacterium</taxon>
    </lineage>
</organism>
<evidence type="ECO:0000256" key="1">
    <source>
        <dbReference type="ARBA" id="ARBA00023015"/>
    </source>
</evidence>
<reference evidence="5" key="1">
    <citation type="submission" date="2022-09" db="EMBL/GenBank/DDBJ databases">
        <title>Taxonomy of Curtobacterium flaccumfaciens.</title>
        <authorList>
            <person name="Osdaghi E."/>
            <person name="Taghavi S.M."/>
            <person name="Hamidizade M."/>
            <person name="Abachi H."/>
            <person name="Fazliarab A."/>
            <person name="Baeyen S."/>
            <person name="Portier P."/>
            <person name="Van Vaerenbergh J."/>
            <person name="Jacques M.-A."/>
        </authorList>
    </citation>
    <scope>NUCLEOTIDE SEQUENCE</scope>
    <source>
        <strain evidence="5">AGQB46</strain>
    </source>
</reference>
<evidence type="ECO:0000259" key="4">
    <source>
        <dbReference type="Pfam" id="PF13490"/>
    </source>
</evidence>
<dbReference type="RefSeq" id="WP_259578515.1">
    <property type="nucleotide sequence ID" value="NZ_CP106879.1"/>
</dbReference>
<protein>
    <submittedName>
        <fullName evidence="5">Zf-HC2 domain-containing protein</fullName>
    </submittedName>
</protein>
<keyword evidence="3" id="KW-0812">Transmembrane</keyword>
<keyword evidence="3" id="KW-1133">Transmembrane helix</keyword>
<dbReference type="AlphaFoldDB" id="A0A9Q9P8B8"/>
<dbReference type="InterPro" id="IPR041916">
    <property type="entry name" value="Anti_sigma_zinc_sf"/>
</dbReference>
<name>A0A9Q9P8B8_9MICO</name>
<feature type="domain" description="Putative zinc-finger" evidence="4">
    <location>
        <begin position="12"/>
        <end position="37"/>
    </location>
</feature>
<sequence length="235" mass="24965">MSDDRYAEWDAAYVLGSLPATERLEYERHLETCDRCAAAVAELVGLPGLLGKLPADQAIEIAEPDGRPDTRSESDLASVAHRVRHRRRRRRVWVAATTGLAVVAAVLGGLAVGAAGERTTVQAGATPTAAATADRYDMTGVQGLDVQLAISGEQWGTRFDWGCSYGGKEWSPDGSILYDLVVVRTDGTTQTVGSWTAAGADARGLSASTDIPRDDIESVQVRLRGERGALAVVTL</sequence>
<evidence type="ECO:0000313" key="6">
    <source>
        <dbReference type="Proteomes" id="UP001062223"/>
    </source>
</evidence>
<evidence type="ECO:0000313" key="5">
    <source>
        <dbReference type="EMBL" id="UYC81526.1"/>
    </source>
</evidence>
<dbReference type="EMBL" id="CP106879">
    <property type="protein sequence ID" value="UYC81526.1"/>
    <property type="molecule type" value="Genomic_DNA"/>
</dbReference>
<keyword evidence="2" id="KW-0804">Transcription</keyword>
<dbReference type="Proteomes" id="UP001062223">
    <property type="component" value="Chromosome"/>
</dbReference>
<keyword evidence="1" id="KW-0805">Transcription regulation</keyword>
<gene>
    <name evidence="5" type="ORF">OE229_03410</name>
</gene>
<feature type="transmembrane region" description="Helical" evidence="3">
    <location>
        <begin position="92"/>
        <end position="112"/>
    </location>
</feature>
<dbReference type="InterPro" id="IPR027383">
    <property type="entry name" value="Znf_put"/>
</dbReference>